<feature type="signal peptide" evidence="1">
    <location>
        <begin position="1"/>
        <end position="23"/>
    </location>
</feature>
<accession>A0A2W5AS66</accession>
<organism evidence="2 3">
    <name type="scientific">Sphingomonas taxi</name>
    <dbReference type="NCBI Taxonomy" id="1549858"/>
    <lineage>
        <taxon>Bacteria</taxon>
        <taxon>Pseudomonadati</taxon>
        <taxon>Pseudomonadota</taxon>
        <taxon>Alphaproteobacteria</taxon>
        <taxon>Sphingomonadales</taxon>
        <taxon>Sphingomonadaceae</taxon>
        <taxon>Sphingomonas</taxon>
    </lineage>
</organism>
<protein>
    <recommendedName>
        <fullName evidence="4">C-type lysozyme inhibitor domain-containing protein</fullName>
    </recommendedName>
</protein>
<proteinExistence type="predicted"/>
<evidence type="ECO:0008006" key="4">
    <source>
        <dbReference type="Google" id="ProtNLM"/>
    </source>
</evidence>
<name>A0A2W5AS66_9SPHN</name>
<feature type="chain" id="PRO_5016033850" description="C-type lysozyme inhibitor domain-containing protein" evidence="1">
    <location>
        <begin position="24"/>
        <end position="127"/>
    </location>
</feature>
<dbReference type="AlphaFoldDB" id="A0A2W5AS66"/>
<reference evidence="2 3" key="1">
    <citation type="submission" date="2017-08" db="EMBL/GenBank/DDBJ databases">
        <title>Infants hospitalized years apart are colonized by the same room-sourced microbial strains.</title>
        <authorList>
            <person name="Brooks B."/>
            <person name="Olm M.R."/>
            <person name="Firek B.A."/>
            <person name="Baker R."/>
            <person name="Thomas B.C."/>
            <person name="Morowitz M.J."/>
            <person name="Banfield J.F."/>
        </authorList>
    </citation>
    <scope>NUCLEOTIDE SEQUENCE [LARGE SCALE GENOMIC DNA]</scope>
    <source>
        <strain evidence="2">S2_018_000_R3_119</strain>
    </source>
</reference>
<evidence type="ECO:0000313" key="2">
    <source>
        <dbReference type="EMBL" id="PZO73825.1"/>
    </source>
</evidence>
<evidence type="ECO:0000313" key="3">
    <source>
        <dbReference type="Proteomes" id="UP000249555"/>
    </source>
</evidence>
<dbReference type="PROSITE" id="PS51257">
    <property type="entry name" value="PROKAR_LIPOPROTEIN"/>
    <property type="match status" value="1"/>
</dbReference>
<dbReference type="EMBL" id="QFMX01000007">
    <property type="protein sequence ID" value="PZO73825.1"/>
    <property type="molecule type" value="Genomic_DNA"/>
</dbReference>
<sequence length="127" mass="13122">MKILPISAVAALLALAACNSQPAAPEVVDTNPDPMANTLANAAPVELPPAIKSEVTLRCKDNSLLYVTFFQGDKQARVRTKKDGTATTLKSDVAGAPMTAEGGWSMTGDDAKVTLTAPGKSAQICHA</sequence>
<comment type="caution">
    <text evidence="2">The sequence shown here is derived from an EMBL/GenBank/DDBJ whole genome shotgun (WGS) entry which is preliminary data.</text>
</comment>
<dbReference type="Proteomes" id="UP000249555">
    <property type="component" value="Unassembled WGS sequence"/>
</dbReference>
<gene>
    <name evidence="2" type="ORF">DI640_09045</name>
</gene>
<keyword evidence="1" id="KW-0732">Signal</keyword>
<evidence type="ECO:0000256" key="1">
    <source>
        <dbReference type="SAM" id="SignalP"/>
    </source>
</evidence>